<sequence length="765" mass="86625">MKLTKEDWPILIVSSLFDVNNDTGNRIRELEQALVSEQKCSVIRAYCYEDAANIVHSRADLGAIVIDWDIRSEREGNCGGPEGLLKEIRTRNKHIPVCLLTDRETQDSISTELLAMLDELLWKHSDTVDFLSGRIETLLLAYIKRVNPAFFSSLVLYAEAYKYAWHTPGHMGGEGFLKSPAGVGMYKFFGENVFRSDLSISVPELGSLLDHSGVVGDAENNSAKVFGADITFYVLNGTSNANQIIWRSQAVRDDVAVVDRNCHKSLNYSMVITDIYPIYMQPRRNHLGIIGPCRLTEFSKDTIRNNIKKSKIIPDAKKKAIPVMSALTNSTYDGMCYNVCTIKEQLEKNVKNMHFDEAWYAYAKFHPIYKDHFGMAETPHKHHPPIFCSQSTHKLLTAFSQSSMLHVKHGSHVPIDKMEMNESYMMHGSTSPQYSMIASLDVATKIMEDSGEVILTDCIRDAVILRQKIARMAAEMKGEGSWFFSMWQPEQVEFEHSLVPFTKVPVSYLSATQDPWVLDAKNNWHGFDDIEDNYVMLDPIKLTITTPGLNQDGTYQKSGIPAMIVTDYLIRHGIVCEKTDYYSFLLLNSIGTTKAKQGTLLTALLKFKECYDANTPLSEVFPDLVKQYPHVYKSLGLREHCDAIHAYYKEHNLLGKMHDAFEIIPHQVMKPSDAYQEVVKRNVEYVALKDLHDRVAAVMLVPYPPGIPILMGGEVVDSAAQPILDYLKTREAFENRFPGYESDIHGVERFEKGGKQYFKTLCVKA</sequence>
<dbReference type="AlphaFoldDB" id="A0A1N6I7G6"/>
<dbReference type="InterPro" id="IPR008286">
    <property type="entry name" value="Prn/Lys/Arg_de-COase_C"/>
</dbReference>
<dbReference type="EMBL" id="FSRG01000006">
    <property type="protein sequence ID" value="SIO27976.1"/>
    <property type="molecule type" value="Genomic_DNA"/>
</dbReference>
<proteinExistence type="inferred from homology"/>
<dbReference type="PIRSF" id="PIRSF009393">
    <property type="entry name" value="Orn_decarb"/>
    <property type="match status" value="1"/>
</dbReference>
<evidence type="ECO:0000259" key="6">
    <source>
        <dbReference type="PROSITE" id="PS00703"/>
    </source>
</evidence>
<dbReference type="Pfam" id="PF03711">
    <property type="entry name" value="OKR_DC_1_C"/>
    <property type="match status" value="1"/>
</dbReference>
<protein>
    <submittedName>
        <fullName evidence="7">Arginine decarboxylase</fullName>
    </submittedName>
</protein>
<dbReference type="SUPFAM" id="SSF55904">
    <property type="entry name" value="Ornithine decarboxylase C-terminal domain"/>
    <property type="match status" value="1"/>
</dbReference>
<organism evidence="7 8">
    <name type="scientific">Halodesulfovibrio marinisediminis DSM 17456</name>
    <dbReference type="NCBI Taxonomy" id="1121457"/>
    <lineage>
        <taxon>Bacteria</taxon>
        <taxon>Pseudomonadati</taxon>
        <taxon>Thermodesulfobacteriota</taxon>
        <taxon>Desulfovibrionia</taxon>
        <taxon>Desulfovibrionales</taxon>
        <taxon>Desulfovibrionaceae</taxon>
        <taxon>Halodesulfovibrio</taxon>
    </lineage>
</organism>
<dbReference type="Gene3D" id="3.40.50.2300">
    <property type="match status" value="1"/>
</dbReference>
<keyword evidence="3 5" id="KW-0663">Pyridoxal phosphate</keyword>
<dbReference type="Gene3D" id="3.90.1150.10">
    <property type="entry name" value="Aspartate Aminotransferase, domain 1"/>
    <property type="match status" value="1"/>
</dbReference>
<evidence type="ECO:0000256" key="5">
    <source>
        <dbReference type="PIRSR" id="PIRSR009393-1"/>
    </source>
</evidence>
<evidence type="ECO:0000256" key="4">
    <source>
        <dbReference type="ARBA" id="ARBA00023239"/>
    </source>
</evidence>
<dbReference type="GO" id="GO:0006527">
    <property type="term" value="P:L-arginine catabolic process"/>
    <property type="evidence" value="ECO:0007669"/>
    <property type="project" value="TreeGrafter"/>
</dbReference>
<dbReference type="RefSeq" id="WP_074217259.1">
    <property type="nucleotide sequence ID" value="NZ_FSRG01000006.1"/>
</dbReference>
<evidence type="ECO:0000313" key="8">
    <source>
        <dbReference type="Proteomes" id="UP000184694"/>
    </source>
</evidence>
<evidence type="ECO:0000256" key="3">
    <source>
        <dbReference type="ARBA" id="ARBA00022898"/>
    </source>
</evidence>
<keyword evidence="8" id="KW-1185">Reference proteome</keyword>
<feature type="domain" description="Orn/Lys/Arg decarboxylases family 1 pyridoxal-P attachment site" evidence="6">
    <location>
        <begin position="389"/>
        <end position="403"/>
    </location>
</feature>
<dbReference type="InterPro" id="IPR000310">
    <property type="entry name" value="Orn/Lys/Arg_deCO2ase_major_dom"/>
</dbReference>
<name>A0A1N6I7G6_9BACT</name>
<dbReference type="GO" id="GO:0030170">
    <property type="term" value="F:pyridoxal phosphate binding"/>
    <property type="evidence" value="ECO:0007669"/>
    <property type="project" value="TreeGrafter"/>
</dbReference>
<feature type="modified residue" description="N6-(pyridoxal phosphate)lysine" evidence="5">
    <location>
        <position position="394"/>
    </location>
</feature>
<dbReference type="InterPro" id="IPR015424">
    <property type="entry name" value="PyrdxlP-dep_Trfase"/>
</dbReference>
<dbReference type="Gene3D" id="3.90.100.10">
    <property type="entry name" value="Orn/Lys/Arg decarboxylase, C-terminal domain"/>
    <property type="match status" value="1"/>
</dbReference>
<keyword evidence="2" id="KW-0210">Decarboxylase</keyword>
<dbReference type="PANTHER" id="PTHR45229">
    <property type="entry name" value="CONSTITUTIVE ORNITHINE DECARBOXYLASE"/>
    <property type="match status" value="1"/>
</dbReference>
<dbReference type="PROSITE" id="PS00703">
    <property type="entry name" value="OKR_DC_1"/>
    <property type="match status" value="1"/>
</dbReference>
<evidence type="ECO:0000256" key="1">
    <source>
        <dbReference type="ARBA" id="ARBA00010671"/>
    </source>
</evidence>
<reference evidence="8" key="1">
    <citation type="submission" date="2016-11" db="EMBL/GenBank/DDBJ databases">
        <authorList>
            <person name="Varghese N."/>
            <person name="Submissions S."/>
        </authorList>
    </citation>
    <scope>NUCLEOTIDE SEQUENCE [LARGE SCALE GENOMIC DNA]</scope>
    <source>
        <strain evidence="8">DSM 17456</strain>
    </source>
</reference>
<accession>A0A1N6I7G6</accession>
<dbReference type="InterPro" id="IPR015422">
    <property type="entry name" value="PyrdxlP-dep_Trfase_small"/>
</dbReference>
<dbReference type="OrthoDB" id="9761189at2"/>
<dbReference type="InterPro" id="IPR036633">
    <property type="entry name" value="Prn/Lys/Arg_de-COase_C_sf"/>
</dbReference>
<dbReference type="Gene3D" id="3.40.640.10">
    <property type="entry name" value="Type I PLP-dependent aspartate aminotransferase-like (Major domain)"/>
    <property type="match status" value="1"/>
</dbReference>
<evidence type="ECO:0000313" key="7">
    <source>
        <dbReference type="EMBL" id="SIO27976.1"/>
    </source>
</evidence>
<dbReference type="GO" id="GO:0008792">
    <property type="term" value="F:arginine decarboxylase activity"/>
    <property type="evidence" value="ECO:0007669"/>
    <property type="project" value="TreeGrafter"/>
</dbReference>
<comment type="similarity">
    <text evidence="1">Belongs to the Orn/Lys/Arg decarboxylase class-I family.</text>
</comment>
<keyword evidence="4" id="KW-0456">Lyase</keyword>
<dbReference type="Pfam" id="PF01276">
    <property type="entry name" value="OKR_DC_1"/>
    <property type="match status" value="1"/>
</dbReference>
<evidence type="ECO:0000256" key="2">
    <source>
        <dbReference type="ARBA" id="ARBA00022793"/>
    </source>
</evidence>
<dbReference type="Pfam" id="PF03709">
    <property type="entry name" value="OKR_DC_1_N"/>
    <property type="match status" value="1"/>
</dbReference>
<dbReference type="PANTHER" id="PTHR45229:SF3">
    <property type="entry name" value="BIODEGRADATIVE ARGININE DECARBOXYLASE"/>
    <property type="match status" value="1"/>
</dbReference>
<dbReference type="STRING" id="1121457.SAMN02745161_2485"/>
<gene>
    <name evidence="7" type="ORF">SAMN02745161_2485</name>
</gene>
<dbReference type="SUPFAM" id="SSF53383">
    <property type="entry name" value="PLP-dependent transferases"/>
    <property type="match status" value="1"/>
</dbReference>
<dbReference type="InterPro" id="IPR015421">
    <property type="entry name" value="PyrdxlP-dep_Trfase_major"/>
</dbReference>
<dbReference type="Proteomes" id="UP000184694">
    <property type="component" value="Unassembled WGS sequence"/>
</dbReference>
<dbReference type="InterPro" id="IPR005308">
    <property type="entry name" value="OKR_de-COase_N"/>
</dbReference>
<dbReference type="GO" id="GO:0005829">
    <property type="term" value="C:cytosol"/>
    <property type="evidence" value="ECO:0007669"/>
    <property type="project" value="TreeGrafter"/>
</dbReference>
<dbReference type="InterPro" id="IPR011193">
    <property type="entry name" value="Orn/lys/arg_de-COase"/>
</dbReference>